<feature type="compositionally biased region" description="Basic and acidic residues" evidence="3">
    <location>
        <begin position="477"/>
        <end position="497"/>
    </location>
</feature>
<dbReference type="AlphaFoldDB" id="A0A8H3I7D0"/>
<dbReference type="InterPro" id="IPR004827">
    <property type="entry name" value="bZIP"/>
</dbReference>
<dbReference type="InterPro" id="IPR050936">
    <property type="entry name" value="AP-1-like"/>
</dbReference>
<dbReference type="Gene3D" id="1.20.5.170">
    <property type="match status" value="1"/>
</dbReference>
<keyword evidence="2" id="KW-0539">Nucleus</keyword>
<organism evidence="5 6">
    <name type="scientific">Alectoria fallacina</name>
    <dbReference type="NCBI Taxonomy" id="1903189"/>
    <lineage>
        <taxon>Eukaryota</taxon>
        <taxon>Fungi</taxon>
        <taxon>Dikarya</taxon>
        <taxon>Ascomycota</taxon>
        <taxon>Pezizomycotina</taxon>
        <taxon>Lecanoromycetes</taxon>
        <taxon>OSLEUM clade</taxon>
        <taxon>Lecanoromycetidae</taxon>
        <taxon>Lecanorales</taxon>
        <taxon>Lecanorineae</taxon>
        <taxon>Parmeliaceae</taxon>
        <taxon>Alectoria</taxon>
    </lineage>
</organism>
<protein>
    <recommendedName>
        <fullName evidence="4">BZIP domain-containing protein</fullName>
    </recommendedName>
</protein>
<accession>A0A8H3I7D0</accession>
<dbReference type="PANTHER" id="PTHR40621:SF7">
    <property type="entry name" value="BZIP DOMAIN-CONTAINING PROTEIN"/>
    <property type="match status" value="1"/>
</dbReference>
<dbReference type="Proteomes" id="UP000664203">
    <property type="component" value="Unassembled WGS sequence"/>
</dbReference>
<dbReference type="EMBL" id="CAJPDR010000015">
    <property type="protein sequence ID" value="CAF9906035.1"/>
    <property type="molecule type" value="Genomic_DNA"/>
</dbReference>
<reference evidence="5" key="1">
    <citation type="submission" date="2021-03" db="EMBL/GenBank/DDBJ databases">
        <authorList>
            <person name="Tagirdzhanova G."/>
        </authorList>
    </citation>
    <scope>NUCLEOTIDE SEQUENCE</scope>
</reference>
<evidence type="ECO:0000313" key="6">
    <source>
        <dbReference type="Proteomes" id="UP000664203"/>
    </source>
</evidence>
<dbReference type="GO" id="GO:0001228">
    <property type="term" value="F:DNA-binding transcription activator activity, RNA polymerase II-specific"/>
    <property type="evidence" value="ECO:0007669"/>
    <property type="project" value="TreeGrafter"/>
</dbReference>
<dbReference type="PANTHER" id="PTHR40621">
    <property type="entry name" value="TRANSCRIPTION FACTOR KAPC-RELATED"/>
    <property type="match status" value="1"/>
</dbReference>
<evidence type="ECO:0000256" key="2">
    <source>
        <dbReference type="ARBA" id="ARBA00023242"/>
    </source>
</evidence>
<feature type="region of interest" description="Disordered" evidence="3">
    <location>
        <begin position="217"/>
        <end position="249"/>
    </location>
</feature>
<sequence length="547" mass="60183">MLTASPHVLTPSASSTTNKPLAPMPGTTYAPTISMNKEWVLPPKPKPGRKPAVDAPPTKRKAQNREAQRAFRERRAAKVSELEDQMKVREKEDQKEQEKLMGRVKQLEYSLEDYTEKLMYWRGKYSEMEDAYGRERQLRQSAEMETEMLRKGVTNGTEAVALPPRRPVQNGYMAEPASGIQDSTTATELSAIGCGNCSAETRCQCIEEAFEMENVAPEPDAPTFKRPHSPQSLTEDKRRRLSNPDTSSEIDFTAQFSTRRPPTLTSASTLSITATALPDPCGFCSDGTTCLCAELAKERPDRASKAPASTLPTPPEPAITKISTSNPCVNGPGTCTQCRSNPTSTLFCKSLAATRHINRDPLSPTRNSTTDQATKQDSTLNCADAFTVLSRHPGFDQASSELHTWIPHLSAVPSATTVFDIEAASVMGVLKLFDRRFGNTGKTETTSSKGAFSNQLDRIPVQTPQGGEGGGAFDETINVRDDTGGNKTEKHDTKDDNWIAYDPGSQAKENPRRPGIDDGRWHENLRRQQDALPSEREGQVIHKKDAR</sequence>
<dbReference type="Pfam" id="PF10297">
    <property type="entry name" value="Hap4_Hap_bind"/>
    <property type="match status" value="1"/>
</dbReference>
<evidence type="ECO:0000313" key="5">
    <source>
        <dbReference type="EMBL" id="CAF9906035.1"/>
    </source>
</evidence>
<feature type="region of interest" description="Disordered" evidence="3">
    <location>
        <begin position="441"/>
        <end position="547"/>
    </location>
</feature>
<feature type="compositionally biased region" description="Basic and acidic residues" evidence="3">
    <location>
        <begin position="509"/>
        <end position="547"/>
    </location>
</feature>
<name>A0A8H3I7D0_9LECA</name>
<keyword evidence="6" id="KW-1185">Reference proteome</keyword>
<dbReference type="GO" id="GO:0000976">
    <property type="term" value="F:transcription cis-regulatory region binding"/>
    <property type="evidence" value="ECO:0007669"/>
    <property type="project" value="InterPro"/>
</dbReference>
<evidence type="ECO:0000259" key="4">
    <source>
        <dbReference type="PROSITE" id="PS00036"/>
    </source>
</evidence>
<dbReference type="SUPFAM" id="SSF57959">
    <property type="entry name" value="Leucine zipper domain"/>
    <property type="match status" value="1"/>
</dbReference>
<dbReference type="PROSITE" id="PS00036">
    <property type="entry name" value="BZIP_BASIC"/>
    <property type="match status" value="1"/>
</dbReference>
<feature type="compositionally biased region" description="Basic and acidic residues" evidence="3">
    <location>
        <begin position="63"/>
        <end position="94"/>
    </location>
</feature>
<feature type="domain" description="BZIP" evidence="4">
    <location>
        <begin position="59"/>
        <end position="74"/>
    </location>
</feature>
<comment type="caution">
    <text evidence="5">The sequence shown here is derived from an EMBL/GenBank/DDBJ whole genome shotgun (WGS) entry which is preliminary data.</text>
</comment>
<dbReference type="CDD" id="cd14688">
    <property type="entry name" value="bZIP_YAP"/>
    <property type="match status" value="1"/>
</dbReference>
<dbReference type="GO" id="GO:0090575">
    <property type="term" value="C:RNA polymerase II transcription regulator complex"/>
    <property type="evidence" value="ECO:0007669"/>
    <property type="project" value="TreeGrafter"/>
</dbReference>
<feature type="region of interest" description="Disordered" evidence="3">
    <location>
        <begin position="1"/>
        <end position="94"/>
    </location>
</feature>
<evidence type="ECO:0000256" key="3">
    <source>
        <dbReference type="SAM" id="MobiDB-lite"/>
    </source>
</evidence>
<evidence type="ECO:0000256" key="1">
    <source>
        <dbReference type="ARBA" id="ARBA00004123"/>
    </source>
</evidence>
<gene>
    <name evidence="5" type="ORF">ALECFALPRED_001947</name>
</gene>
<comment type="subcellular location">
    <subcellularLocation>
        <location evidence="1">Nucleus</location>
    </subcellularLocation>
</comment>
<dbReference type="OrthoDB" id="5374328at2759"/>
<dbReference type="InterPro" id="IPR046347">
    <property type="entry name" value="bZIP_sf"/>
</dbReference>
<dbReference type="InterPro" id="IPR018287">
    <property type="entry name" value="Hap4_TF_heteromerisation"/>
</dbReference>
<feature type="compositionally biased region" description="Polar residues" evidence="3">
    <location>
        <begin position="441"/>
        <end position="456"/>
    </location>
</feature>
<proteinExistence type="predicted"/>